<keyword evidence="16" id="KW-1185">Reference proteome</keyword>
<gene>
    <name evidence="15" type="ORF">I0C86_19285</name>
</gene>
<feature type="region of interest" description="Disordered" evidence="13">
    <location>
        <begin position="444"/>
        <end position="491"/>
    </location>
</feature>
<feature type="transmembrane region" description="Helical" evidence="14">
    <location>
        <begin position="92"/>
        <end position="113"/>
    </location>
</feature>
<evidence type="ECO:0000256" key="9">
    <source>
        <dbReference type="ARBA" id="ARBA00023065"/>
    </source>
</evidence>
<protein>
    <submittedName>
        <fullName evidence="15">High-affinity nickel-transporter</fullName>
    </submittedName>
</protein>
<evidence type="ECO:0000256" key="7">
    <source>
        <dbReference type="ARBA" id="ARBA00022692"/>
    </source>
</evidence>
<dbReference type="Proteomes" id="UP000638560">
    <property type="component" value="Unassembled WGS sequence"/>
</dbReference>
<evidence type="ECO:0000256" key="11">
    <source>
        <dbReference type="ARBA" id="ARBA00023136"/>
    </source>
</evidence>
<evidence type="ECO:0000256" key="12">
    <source>
        <dbReference type="ARBA" id="ARBA00023285"/>
    </source>
</evidence>
<keyword evidence="4" id="KW-0813">Transport</keyword>
<evidence type="ECO:0000256" key="2">
    <source>
        <dbReference type="ARBA" id="ARBA00004651"/>
    </source>
</evidence>
<evidence type="ECO:0000256" key="14">
    <source>
        <dbReference type="SAM" id="Phobius"/>
    </source>
</evidence>
<keyword evidence="7 14" id="KW-0812">Transmembrane</keyword>
<comment type="caution">
    <text evidence="15">The sequence shown here is derived from an EMBL/GenBank/DDBJ whole genome shotgun (WGS) entry which is preliminary data.</text>
</comment>
<comment type="function">
    <text evidence="1">Efflux system for nickel and cobalt.</text>
</comment>
<dbReference type="PANTHER" id="PTHR40659:SF1">
    <property type="entry name" value="NICKEL_COBALT EFFLUX SYSTEM RCNA"/>
    <property type="match status" value="1"/>
</dbReference>
<keyword evidence="12" id="KW-0170">Cobalt</keyword>
<reference evidence="15 16" key="1">
    <citation type="submission" date="2020-11" db="EMBL/GenBank/DDBJ databases">
        <title>A novel isolate from a Black sea contaminated sediment with potential to produce alkanes: Plantactinospora alkalitolerans sp. nov.</title>
        <authorList>
            <person name="Carro L."/>
            <person name="Veyisoglu A."/>
            <person name="Guven K."/>
            <person name="Schumann P."/>
            <person name="Klenk H.-P."/>
            <person name="Sahin N."/>
        </authorList>
    </citation>
    <scope>NUCLEOTIDE SEQUENCE [LARGE SCALE GENOMIC DNA]</scope>
    <source>
        <strain evidence="15 16">S1510</strain>
    </source>
</reference>
<comment type="subcellular location">
    <subcellularLocation>
        <location evidence="2">Cell membrane</location>
        <topology evidence="2">Multi-pass membrane protein</topology>
    </subcellularLocation>
</comment>
<keyword evidence="9" id="KW-0406">Ion transport</keyword>
<keyword evidence="3" id="KW-0171">Cobalt transport</keyword>
<proteinExistence type="predicted"/>
<feature type="compositionally biased region" description="Basic residues" evidence="13">
    <location>
        <begin position="21"/>
        <end position="36"/>
    </location>
</feature>
<feature type="transmembrane region" description="Helical" evidence="14">
    <location>
        <begin position="496"/>
        <end position="521"/>
    </location>
</feature>
<feature type="region of interest" description="Disordered" evidence="13">
    <location>
        <begin position="1"/>
        <end position="71"/>
    </location>
</feature>
<evidence type="ECO:0000313" key="16">
    <source>
        <dbReference type="Proteomes" id="UP000638560"/>
    </source>
</evidence>
<dbReference type="InterPro" id="IPR011541">
    <property type="entry name" value="Ni/Co_transpt_high_affinity"/>
</dbReference>
<dbReference type="InterPro" id="IPR051224">
    <property type="entry name" value="NiCoT_RcnA"/>
</dbReference>
<evidence type="ECO:0000313" key="15">
    <source>
        <dbReference type="EMBL" id="MBF9131086.1"/>
    </source>
</evidence>
<feature type="transmembrane region" description="Helical" evidence="14">
    <location>
        <begin position="339"/>
        <end position="361"/>
    </location>
</feature>
<keyword evidence="11 14" id="KW-0472">Membrane</keyword>
<evidence type="ECO:0000256" key="4">
    <source>
        <dbReference type="ARBA" id="ARBA00022448"/>
    </source>
</evidence>
<feature type="compositionally biased region" description="Basic and acidic residues" evidence="13">
    <location>
        <begin position="463"/>
        <end position="479"/>
    </location>
</feature>
<accession>A0ABS0GYD4</accession>
<dbReference type="EMBL" id="JADPUN010000178">
    <property type="protein sequence ID" value="MBF9131086.1"/>
    <property type="molecule type" value="Genomic_DNA"/>
</dbReference>
<evidence type="ECO:0000256" key="3">
    <source>
        <dbReference type="ARBA" id="ARBA00022426"/>
    </source>
</evidence>
<dbReference type="Pfam" id="PF03824">
    <property type="entry name" value="NicO"/>
    <property type="match status" value="1"/>
</dbReference>
<evidence type="ECO:0000256" key="8">
    <source>
        <dbReference type="ARBA" id="ARBA00022989"/>
    </source>
</evidence>
<keyword evidence="10" id="KW-0921">Nickel transport</keyword>
<evidence type="ECO:0000256" key="6">
    <source>
        <dbReference type="ARBA" id="ARBA00022596"/>
    </source>
</evidence>
<feature type="transmembrane region" description="Helical" evidence="14">
    <location>
        <begin position="416"/>
        <end position="437"/>
    </location>
</feature>
<evidence type="ECO:0000256" key="1">
    <source>
        <dbReference type="ARBA" id="ARBA00002510"/>
    </source>
</evidence>
<dbReference type="PANTHER" id="PTHR40659">
    <property type="entry name" value="NICKEL/COBALT EFFLUX SYSTEM RCNA"/>
    <property type="match status" value="1"/>
</dbReference>
<evidence type="ECO:0000256" key="10">
    <source>
        <dbReference type="ARBA" id="ARBA00023112"/>
    </source>
</evidence>
<sequence>MAAAPVRRGGRHARLGTARERKAHRGAPVRPPRRVARCPQRPVRVPPRHDRTCFRRPGRSPSRPRSGARHQPVLLAPGRAGRRAYPRRTGEAVNRIAFVVAGLSVGFGCVLVAPPGPAQAHPLGNFSVNQLAAVHLHPDRVEVAAEVDLAELPTLQESSSVDTDRDGTPSEPERAARAAAGCGTLARDFEVAVAGRPLRWTVGSSAFEYADGAAGLRTSRLRCRLVADAALGSATTVGIVNRFRADRVGWREMTAVGHGVRIVDSPLPAESVSGGLRAYPEDLLSSPPDVRSALLRVEPGTGGGAASAATTVGRDSSADTQWTTRVEGAVRDIVGSRRLTPLVGVLAVVLALVLGAAHAALPGHGKAVMAAYLAGRDGRTRDAVAVGATVTLTHTGGVLLLGLLLTTVAGLVGETVLGWLGVLSGALIAVVGLGMLVDLRRRRRPRGTPDHQHQHPHQHPHPHGHEHGDHDHAHGDHGHGGHHHHRPAPGDRPSRLGILGIGISGGLVPSPSALVVLLGAIGLGRTGFGVLLVLGYGVGMAATLTAAGLLVIRLRERWDRRRRGRGGPRWHRLASLSAAVPAVSAGLVLVVGLVLAGRALTSFA</sequence>
<evidence type="ECO:0000256" key="13">
    <source>
        <dbReference type="SAM" id="MobiDB-lite"/>
    </source>
</evidence>
<feature type="transmembrane region" description="Helical" evidence="14">
    <location>
        <begin position="573"/>
        <end position="596"/>
    </location>
</feature>
<keyword evidence="5" id="KW-1003">Cell membrane</keyword>
<feature type="transmembrane region" description="Helical" evidence="14">
    <location>
        <begin position="527"/>
        <end position="552"/>
    </location>
</feature>
<feature type="transmembrane region" description="Helical" evidence="14">
    <location>
        <begin position="382"/>
        <end position="404"/>
    </location>
</feature>
<organism evidence="15 16">
    <name type="scientific">Plantactinospora alkalitolerans</name>
    <dbReference type="NCBI Taxonomy" id="2789879"/>
    <lineage>
        <taxon>Bacteria</taxon>
        <taxon>Bacillati</taxon>
        <taxon>Actinomycetota</taxon>
        <taxon>Actinomycetes</taxon>
        <taxon>Micromonosporales</taxon>
        <taxon>Micromonosporaceae</taxon>
        <taxon>Plantactinospora</taxon>
    </lineage>
</organism>
<keyword evidence="8 14" id="KW-1133">Transmembrane helix</keyword>
<keyword evidence="6" id="KW-0533">Nickel</keyword>
<name>A0ABS0GYD4_9ACTN</name>
<evidence type="ECO:0000256" key="5">
    <source>
        <dbReference type="ARBA" id="ARBA00022475"/>
    </source>
</evidence>